<sequence length="365" mass="40343">MDAVNMLKGLSGLSKTHPVTMPDFTIEYEKKDITLAIKPYLISISYTDYLGEQSDELSVSFEDTDGRWLRNWYPEQGDLLSFSLGDQFTSLVNLGNFEIADIDYAFKPNVITLKALSTGITSASRTLQPKAYEKTTLEKIVQTVAARLQLVVKNPIARLEIERITQYQESDVEFLARLAKQFGYTFKIVDKTLAFIANTELTAQKPVLVLLPEDIESASFRDQIKGVPNEVVASGYDPKAKQVRTVKRKGQPLRPQSKQGASGDRLKIVANKGESQQQLAARADAALADARKCQVTGSLDLFGNVKLVAGQIIRLSGYGKMSGNYQIKQASHNLSRSSGYVTSLEINMIEYIADDADGDTHAETV</sequence>
<gene>
    <name evidence="2" type="ORF">RAM05_06295</name>
</gene>
<dbReference type="SUPFAM" id="SSF69279">
    <property type="entry name" value="Phage tail proteins"/>
    <property type="match status" value="1"/>
</dbReference>
<dbReference type="InterPro" id="IPR052726">
    <property type="entry name" value="Phage_Baseplate_Hub"/>
</dbReference>
<reference evidence="2 3" key="1">
    <citation type="submission" date="2023-08" db="EMBL/GenBank/DDBJ databases">
        <title>Complete genome sequences of 12 bacterial strains from the honey bee gut, resolved with long-read nanopore sequencing.</title>
        <authorList>
            <person name="Kwong W.K."/>
            <person name="Acheampong S."/>
            <person name="Polat M.F."/>
        </authorList>
    </citation>
    <scope>NUCLEOTIDE SEQUENCE [LARGE SCALE GENOMIC DNA]</scope>
    <source>
        <strain evidence="3">wkB9</strain>
    </source>
</reference>
<dbReference type="RefSeq" id="WP_025330550.1">
    <property type="nucleotide sequence ID" value="NZ_CP132375.1"/>
</dbReference>
<dbReference type="Gene3D" id="2.30.110.50">
    <property type="match status" value="1"/>
</dbReference>
<organism evidence="2 3">
    <name type="scientific">Snodgrassella alvi</name>
    <dbReference type="NCBI Taxonomy" id="1196083"/>
    <lineage>
        <taxon>Bacteria</taxon>
        <taxon>Pseudomonadati</taxon>
        <taxon>Pseudomonadota</taxon>
        <taxon>Betaproteobacteria</taxon>
        <taxon>Neisseriales</taxon>
        <taxon>Neisseriaceae</taxon>
        <taxon>Snodgrassella</taxon>
    </lineage>
</organism>
<dbReference type="GeneID" id="32536804"/>
<proteinExistence type="predicted"/>
<evidence type="ECO:0000256" key="1">
    <source>
        <dbReference type="SAM" id="MobiDB-lite"/>
    </source>
</evidence>
<evidence type="ECO:0000313" key="3">
    <source>
        <dbReference type="Proteomes" id="UP001229773"/>
    </source>
</evidence>
<dbReference type="PANTHER" id="PTHR35862:SF1">
    <property type="entry name" value="FELS-2 PROPHAGE PROTEIN"/>
    <property type="match status" value="1"/>
</dbReference>
<accession>A0ABD7Z1A2</accession>
<protein>
    <submittedName>
        <fullName evidence="2">Contractile injection system protein, VgrG/Pvc8 family</fullName>
    </submittedName>
</protein>
<dbReference type="Pfam" id="PF05954">
    <property type="entry name" value="Phage_GPD"/>
    <property type="match status" value="1"/>
</dbReference>
<dbReference type="Gene3D" id="3.55.50.10">
    <property type="entry name" value="Baseplate protein-like domains"/>
    <property type="match status" value="1"/>
</dbReference>
<dbReference type="AlphaFoldDB" id="A0ABD7Z1A2"/>
<evidence type="ECO:0000313" key="2">
    <source>
        <dbReference type="EMBL" id="WLS97484.1"/>
    </source>
</evidence>
<dbReference type="EMBL" id="CP132375">
    <property type="protein sequence ID" value="WLS97484.1"/>
    <property type="molecule type" value="Genomic_DNA"/>
</dbReference>
<dbReference type="Gene3D" id="4.10.220.110">
    <property type="match status" value="1"/>
</dbReference>
<name>A0ABD7Z1A2_9NEIS</name>
<dbReference type="PANTHER" id="PTHR35862">
    <property type="entry name" value="FELS-2 PROPHAGE PROTEIN"/>
    <property type="match status" value="1"/>
</dbReference>
<dbReference type="Proteomes" id="UP001229773">
    <property type="component" value="Chromosome"/>
</dbReference>
<feature type="region of interest" description="Disordered" evidence="1">
    <location>
        <begin position="245"/>
        <end position="264"/>
    </location>
</feature>